<comment type="caution">
    <text evidence="2">The sequence shown here is derived from an EMBL/GenBank/DDBJ whole genome shotgun (WGS) entry which is preliminary data.</text>
</comment>
<protein>
    <submittedName>
        <fullName evidence="2">Exosortase family protein XrtG</fullName>
    </submittedName>
</protein>
<keyword evidence="1" id="KW-0812">Transmembrane</keyword>
<feature type="transmembrane region" description="Helical" evidence="1">
    <location>
        <begin position="123"/>
        <end position="147"/>
    </location>
</feature>
<name>A0ABP2AT12_SARVE</name>
<feature type="transmembrane region" description="Helical" evidence="1">
    <location>
        <begin position="93"/>
        <end position="116"/>
    </location>
</feature>
<feature type="transmembrane region" description="Helical" evidence="1">
    <location>
        <begin position="28"/>
        <end position="46"/>
    </location>
</feature>
<dbReference type="RefSeq" id="WP_055259691.1">
    <property type="nucleotide sequence ID" value="NZ_CABIXL010000006.1"/>
</dbReference>
<sequence length="194" mass="22883">MIFCTLFVVSMIIWIFFVKMFHDLKMTAFKFYFGSIGLFFILLFFFRTYLEQGFKILLFYSLLFLSNLTHIFYLNNLSDVIVNVNNLTYSINFSLQASTFISMTVFTSLICFFPLLALKKRIYLFFLGNILIFLINILKSFTVISLIKLFSTYSLVIDFDVIGKLIFFVLVIMLYYFIFTKAQIKNQKVGELLC</sequence>
<keyword evidence="1" id="KW-0472">Membrane</keyword>
<dbReference type="Proteomes" id="UP000095488">
    <property type="component" value="Unassembled WGS sequence"/>
</dbReference>
<organism evidence="2 3">
    <name type="scientific">Sarcina ventriculi</name>
    <name type="common">Clostridium ventriculi</name>
    <dbReference type="NCBI Taxonomy" id="1267"/>
    <lineage>
        <taxon>Bacteria</taxon>
        <taxon>Bacillati</taxon>
        <taxon>Bacillota</taxon>
        <taxon>Clostridia</taxon>
        <taxon>Eubacteriales</taxon>
        <taxon>Clostridiaceae</taxon>
        <taxon>Sarcina</taxon>
    </lineage>
</organism>
<feature type="transmembrane region" description="Helical" evidence="1">
    <location>
        <begin position="153"/>
        <end position="178"/>
    </location>
</feature>
<evidence type="ECO:0000313" key="3">
    <source>
        <dbReference type="Proteomes" id="UP000095488"/>
    </source>
</evidence>
<feature type="transmembrane region" description="Helical" evidence="1">
    <location>
        <begin position="53"/>
        <end position="73"/>
    </location>
</feature>
<keyword evidence="3" id="KW-1185">Reference proteome</keyword>
<dbReference type="NCBIfam" id="TIGR03110">
    <property type="entry name" value="exosort_Gpos"/>
    <property type="match status" value="1"/>
</dbReference>
<reference evidence="2 3" key="1">
    <citation type="submission" date="2015-09" db="EMBL/GenBank/DDBJ databases">
        <authorList>
            <consortium name="Pathogen Informatics"/>
            <person name="Wu L."/>
            <person name="Ma J."/>
        </authorList>
    </citation>
    <scope>NUCLEOTIDE SEQUENCE [LARGE SCALE GENOMIC DNA]</scope>
    <source>
        <strain evidence="2 3">2789STDY5834858</strain>
    </source>
</reference>
<gene>
    <name evidence="2" type="ORF">ERS852473_01820</name>
</gene>
<evidence type="ECO:0000313" key="2">
    <source>
        <dbReference type="EMBL" id="CUO07623.1"/>
    </source>
</evidence>
<proteinExistence type="predicted"/>
<evidence type="ECO:0000256" key="1">
    <source>
        <dbReference type="SAM" id="Phobius"/>
    </source>
</evidence>
<dbReference type="InterPro" id="IPR017541">
    <property type="entry name" value="Exosort-XrtG"/>
</dbReference>
<keyword evidence="1" id="KW-1133">Transmembrane helix</keyword>
<accession>A0ABP2AT12</accession>
<feature type="transmembrane region" description="Helical" evidence="1">
    <location>
        <begin position="5"/>
        <end position="22"/>
    </location>
</feature>
<dbReference type="EMBL" id="CYZR01000006">
    <property type="protein sequence ID" value="CUO07623.1"/>
    <property type="molecule type" value="Genomic_DNA"/>
</dbReference>